<proteinExistence type="predicted"/>
<feature type="domain" description="VHS" evidence="1">
    <location>
        <begin position="33"/>
        <end position="80"/>
    </location>
</feature>
<dbReference type="EMBL" id="PGGS01000531">
    <property type="protein sequence ID" value="PNH03229.1"/>
    <property type="molecule type" value="Genomic_DNA"/>
</dbReference>
<dbReference type="OrthoDB" id="2018246at2759"/>
<dbReference type="InterPro" id="IPR002014">
    <property type="entry name" value="VHS_dom"/>
</dbReference>
<dbReference type="GO" id="GO:0035091">
    <property type="term" value="F:phosphatidylinositol binding"/>
    <property type="evidence" value="ECO:0007669"/>
    <property type="project" value="InterPro"/>
</dbReference>
<accession>A0A2J7ZSH8</accession>
<dbReference type="InterPro" id="IPR008942">
    <property type="entry name" value="ENTH_VHS"/>
</dbReference>
<reference evidence="2 3" key="1">
    <citation type="journal article" date="2017" name="Mol. Biol. Evol.">
        <title>The 4-celled Tetrabaena socialis nuclear genome reveals the essential components for genetic control of cell number at the origin of multicellularity in the volvocine lineage.</title>
        <authorList>
            <person name="Featherston J."/>
            <person name="Arakaki Y."/>
            <person name="Hanschen E.R."/>
            <person name="Ferris P.J."/>
            <person name="Michod R.E."/>
            <person name="Olson B.J.S.C."/>
            <person name="Nozaki H."/>
            <person name="Durand P.M."/>
        </authorList>
    </citation>
    <scope>NUCLEOTIDE SEQUENCE [LARGE SCALE GENOMIC DNA]</scope>
    <source>
        <strain evidence="2 3">NIES-571</strain>
    </source>
</reference>
<dbReference type="SUPFAM" id="SSF48464">
    <property type="entry name" value="ENTH/VHS domain"/>
    <property type="match status" value="1"/>
</dbReference>
<organism evidence="2 3">
    <name type="scientific">Tetrabaena socialis</name>
    <dbReference type="NCBI Taxonomy" id="47790"/>
    <lineage>
        <taxon>Eukaryota</taxon>
        <taxon>Viridiplantae</taxon>
        <taxon>Chlorophyta</taxon>
        <taxon>core chlorophytes</taxon>
        <taxon>Chlorophyceae</taxon>
        <taxon>CS clade</taxon>
        <taxon>Chlamydomonadales</taxon>
        <taxon>Tetrabaenaceae</taxon>
        <taxon>Tetrabaena</taxon>
    </lineage>
</organism>
<keyword evidence="3" id="KW-1185">Reference proteome</keyword>
<dbReference type="GO" id="GO:0043130">
    <property type="term" value="F:ubiquitin binding"/>
    <property type="evidence" value="ECO:0007669"/>
    <property type="project" value="InterPro"/>
</dbReference>
<dbReference type="AlphaFoldDB" id="A0A2J7ZSH8"/>
<dbReference type="PROSITE" id="PS50179">
    <property type="entry name" value="VHS"/>
    <property type="match status" value="1"/>
</dbReference>
<gene>
    <name evidence="2" type="ORF">TSOC_010737</name>
</gene>
<sequence length="326" mass="34363">MASKIKEGLRDITQGVKDKLMGPKYAGNAFAPVVETINQDIANGKDGKEIIGLLRRRLRTDNPHKQWLAVNLVSRVLRDCSALGYQEELLQEVARTMARPAKPDSDAGKVTRQAAKELLRGHGRAGTSAFRAVNRHNLEAVSNAAQHAAAAAQVSANSESASVVAEVQMLIDQAHANTELLSEMLIMGQAAPERQGGSAAAGSADEFENELTRDLITEVGAWADPRPAVQPPFPGAYGTVPQQAYAAQPQPQQQQPYAYGQQGVAYPAAASHAAVVTTVGSNNPFNNMSNVTPPVEANTSSALGGSSSVDAEWAVFFAGRTAGGAQ</sequence>
<dbReference type="Proteomes" id="UP000236333">
    <property type="component" value="Unassembled WGS sequence"/>
</dbReference>
<evidence type="ECO:0000313" key="3">
    <source>
        <dbReference type="Proteomes" id="UP000236333"/>
    </source>
</evidence>
<evidence type="ECO:0000313" key="2">
    <source>
        <dbReference type="EMBL" id="PNH03229.1"/>
    </source>
</evidence>
<evidence type="ECO:0000259" key="1">
    <source>
        <dbReference type="PROSITE" id="PS50179"/>
    </source>
</evidence>
<name>A0A2J7ZSH8_9CHLO</name>
<comment type="caution">
    <text evidence="2">The sequence shown here is derived from an EMBL/GenBank/DDBJ whole genome shotgun (WGS) entry which is preliminary data.</text>
</comment>
<protein>
    <recommendedName>
        <fullName evidence="1">VHS domain-containing protein</fullName>
    </recommendedName>
</protein>